<evidence type="ECO:0000256" key="4">
    <source>
        <dbReference type="ARBA" id="ARBA00023136"/>
    </source>
</evidence>
<keyword evidence="3 5" id="KW-1133">Transmembrane helix</keyword>
<evidence type="ECO:0000313" key="6">
    <source>
        <dbReference type="EMBL" id="ANC92637.1"/>
    </source>
</evidence>
<protein>
    <recommendedName>
        <fullName evidence="8">Cysteine biosynthesis protein CysZ</fullName>
    </recommendedName>
</protein>
<name>A0A168YAG8_9PROT</name>
<feature type="transmembrane region" description="Helical" evidence="5">
    <location>
        <begin position="63"/>
        <end position="86"/>
    </location>
</feature>
<evidence type="ECO:0000256" key="1">
    <source>
        <dbReference type="ARBA" id="ARBA00004141"/>
    </source>
</evidence>
<evidence type="ECO:0008006" key="8">
    <source>
        <dbReference type="Google" id="ProtNLM"/>
    </source>
</evidence>
<evidence type="ECO:0000256" key="3">
    <source>
        <dbReference type="ARBA" id="ARBA00022989"/>
    </source>
</evidence>
<dbReference type="AlphaFoldDB" id="A0A168YAG8"/>
<dbReference type="InterPro" id="IPR059112">
    <property type="entry name" value="CysZ/EI24"/>
</dbReference>
<dbReference type="EMBL" id="CP015285">
    <property type="protein sequence ID" value="ANC92637.1"/>
    <property type="molecule type" value="Genomic_DNA"/>
</dbReference>
<dbReference type="Pfam" id="PF07264">
    <property type="entry name" value="EI24"/>
    <property type="match status" value="1"/>
</dbReference>
<feature type="transmembrane region" description="Helical" evidence="5">
    <location>
        <begin position="115"/>
        <end position="137"/>
    </location>
</feature>
<feature type="transmembrane region" description="Helical" evidence="5">
    <location>
        <begin position="183"/>
        <end position="211"/>
    </location>
</feature>
<dbReference type="KEGG" id="ahu:A6A40_12475"/>
<reference evidence="6 7" key="1">
    <citation type="journal article" date="2013" name="Int. J. Syst. Evol. Microbiol.">
        <title>Azospirillum humicireducens sp. nov., a nitrogen-fixing bacterium isolated from a microbial fuel cell.</title>
        <authorList>
            <person name="Zhou S."/>
            <person name="Han L."/>
            <person name="Wang Y."/>
            <person name="Yang G."/>
            <person name="Zhuang L."/>
            <person name="Hu P."/>
        </authorList>
    </citation>
    <scope>NUCLEOTIDE SEQUENCE [LARGE SCALE GENOMIC DNA]</scope>
    <source>
        <strain evidence="6 7">SgZ-5</strain>
    </source>
</reference>
<evidence type="ECO:0000256" key="2">
    <source>
        <dbReference type="ARBA" id="ARBA00022692"/>
    </source>
</evidence>
<comment type="subcellular location">
    <subcellularLocation>
        <location evidence="1">Membrane</location>
        <topology evidence="1">Multi-pass membrane protein</topology>
    </subcellularLocation>
</comment>
<proteinExistence type="predicted"/>
<dbReference type="OrthoDB" id="5421146at2"/>
<feature type="transmembrane region" description="Helical" evidence="5">
    <location>
        <begin position="143"/>
        <end position="162"/>
    </location>
</feature>
<dbReference type="RefSeq" id="WP_063635684.1">
    <property type="nucleotide sequence ID" value="NZ_CP015285.1"/>
</dbReference>
<accession>A0A168YAG8</accession>
<keyword evidence="2 5" id="KW-0812">Transmembrane</keyword>
<gene>
    <name evidence="6" type="ORF">A6A40_12475</name>
</gene>
<evidence type="ECO:0000256" key="5">
    <source>
        <dbReference type="SAM" id="Phobius"/>
    </source>
</evidence>
<sequence length="231" mass="25419">MIRALLLAFSQLSDPRVRRVVWTGVFVSALAYALLAGGAWWALSVTPLSGYVWLDTIIDLLGGLGVLVVAWLLFPATVGMVSSFFLDEVVERVEARHYPALPAPRQAGLMEELATALRFLILVLAINLVALPVYIFAPGLNLIVFYTVNGYLLGREYFEMVAHRRLDRTSARMLRRARPLKPFLAGVAIAFLSTIPFVNLLVPVVASAFMVHVLQSMSAPLAAGRTTVIRR</sequence>
<keyword evidence="7" id="KW-1185">Reference proteome</keyword>
<dbReference type="Proteomes" id="UP000077405">
    <property type="component" value="Chromosome"/>
</dbReference>
<keyword evidence="4 5" id="KW-0472">Membrane</keyword>
<feature type="transmembrane region" description="Helical" evidence="5">
    <location>
        <begin position="20"/>
        <end position="43"/>
    </location>
</feature>
<organism evidence="6 7">
    <name type="scientific">Azospirillum humicireducens</name>
    <dbReference type="NCBI Taxonomy" id="1226968"/>
    <lineage>
        <taxon>Bacteria</taxon>
        <taxon>Pseudomonadati</taxon>
        <taxon>Pseudomonadota</taxon>
        <taxon>Alphaproteobacteria</taxon>
        <taxon>Rhodospirillales</taxon>
        <taxon>Azospirillaceae</taxon>
        <taxon>Azospirillum</taxon>
    </lineage>
</organism>
<dbReference type="STRING" id="1226968.A6A40_12475"/>
<evidence type="ECO:0000313" key="7">
    <source>
        <dbReference type="Proteomes" id="UP000077405"/>
    </source>
</evidence>